<evidence type="ECO:0000256" key="9">
    <source>
        <dbReference type="ARBA" id="ARBA00023065"/>
    </source>
</evidence>
<evidence type="ECO:0000256" key="4">
    <source>
        <dbReference type="ARBA" id="ARBA00022692"/>
    </source>
</evidence>
<evidence type="ECO:0000256" key="3">
    <source>
        <dbReference type="ARBA" id="ARBA00022538"/>
    </source>
</evidence>
<evidence type="ECO:0000313" key="15">
    <source>
        <dbReference type="EMBL" id="KOO23779.1"/>
    </source>
</evidence>
<keyword evidence="6" id="KW-0851">Voltage-gated channel</keyword>
<dbReference type="InterPro" id="IPR005821">
    <property type="entry name" value="Ion_trans_dom"/>
</dbReference>
<dbReference type="Gene3D" id="1.10.287.630">
    <property type="entry name" value="Helix hairpin bin"/>
    <property type="match status" value="1"/>
</dbReference>
<dbReference type="Pfam" id="PF00520">
    <property type="entry name" value="Ion_trans"/>
    <property type="match status" value="1"/>
</dbReference>
<dbReference type="SUPFAM" id="SSF81324">
    <property type="entry name" value="Voltage-gated potassium channels"/>
    <property type="match status" value="1"/>
</dbReference>
<protein>
    <submittedName>
        <fullName evidence="15">Cyclic nucleotide-binding protein</fullName>
    </submittedName>
</protein>
<sequence length="790" mass="88168">MDSNYEARVLAALAATQKLEERLALTWATMSAQQEQLDVKLALGQQQQRSRKKLKTLNPVWVDEVFAFSGVLGQLIADPLKLSVWDFDLYRLGGSKDDFLGRADVELADHTYCNEVRRDMTVVLDTQGEVRIQLWWEPEGLDDQRQNNQKTRTRAGRQSRGRVGGTGDSTWRNSYINKYVVQPLLWYIPEQFKTFRGCCSVCCFKVLPPESPFRSRWNVLLAIGILYCGIAVPLEIAFEPDMVQAMCTNPKDPYGPISFRGNCISYLQWYWGNALVDLFFIIDIVLNFRTGFMREGHLVADDWEVAKAYVHGSFVMDAIGSFPINIVTMLTNPDNPYGDAQIAEMQQAQSGGADAARANRMLRLVRMAKLTKLFRMRRLAKSLEALEDLGLDPNAITVVKLLSLVVFCCHLLGCLWWMVADIERSEEELGPEPGSWLASPWHAGENNWQPPHWLRNDASVTMKYTYSFAWGAGMVTSLMPRDIEPLTVTESLLTTACMFIGLLLNAYIISTLNQALAAMNAKRQLTGKQLDSIKTYLVLKAVPPALRARIMEYYEYLLTSSAALQDMNMFDQLPLNLSAQLDLVTSRRLTSRCPFFHNVSNASLVALIAEFKACVYIPDQLITMQGTPLTACFFINKGIVQTSTHDGMQTNLTNTDNFGFNDYYASCVAKMQPRCTQTAKAVTYCDLTTLDVETIDDALKHDTNSLQLGAPRTRRDVFSALAASPLVLGAVAANAAEAKAVWAIRPGIAGMTEKVPAVAKGCNVEKPCDKGATFPYSEVSDKPARGPIKK</sequence>
<keyword evidence="3" id="KW-0633">Potassium transport</keyword>
<keyword evidence="8" id="KW-1133">Transmembrane helix</keyword>
<dbReference type="GO" id="GO:0005886">
    <property type="term" value="C:plasma membrane"/>
    <property type="evidence" value="ECO:0007669"/>
    <property type="project" value="TreeGrafter"/>
</dbReference>
<reference evidence="16" key="1">
    <citation type="journal article" date="2015" name="PLoS Genet.">
        <title>Genome Sequence and Transcriptome Analyses of Chrysochromulina tobin: Metabolic Tools for Enhanced Algal Fitness in the Prominent Order Prymnesiales (Haptophyceae).</title>
        <authorList>
            <person name="Hovde B.T."/>
            <person name="Deodato C.R."/>
            <person name="Hunsperger H.M."/>
            <person name="Ryken S.A."/>
            <person name="Yost W."/>
            <person name="Jha R.K."/>
            <person name="Patterson J."/>
            <person name="Monnat R.J. Jr."/>
            <person name="Barlow S.B."/>
            <person name="Starkenburg S.R."/>
            <person name="Cattolico R.A."/>
        </authorList>
    </citation>
    <scope>NUCLEOTIDE SEQUENCE</scope>
    <source>
        <strain evidence="16">CCMP291</strain>
    </source>
</reference>
<evidence type="ECO:0000256" key="5">
    <source>
        <dbReference type="ARBA" id="ARBA00022826"/>
    </source>
</evidence>
<evidence type="ECO:0000256" key="10">
    <source>
        <dbReference type="ARBA" id="ARBA00023136"/>
    </source>
</evidence>
<evidence type="ECO:0000256" key="12">
    <source>
        <dbReference type="SAM" id="MobiDB-lite"/>
    </source>
</evidence>
<keyword evidence="4" id="KW-0812">Transmembrane</keyword>
<dbReference type="Gene3D" id="2.60.120.10">
    <property type="entry name" value="Jelly Rolls"/>
    <property type="match status" value="1"/>
</dbReference>
<dbReference type="Proteomes" id="UP000037460">
    <property type="component" value="Unassembled WGS sequence"/>
</dbReference>
<comment type="caution">
    <text evidence="15">The sequence shown here is derived from an EMBL/GenBank/DDBJ whole genome shotgun (WGS) entry which is preliminary data.</text>
</comment>
<dbReference type="InterPro" id="IPR050818">
    <property type="entry name" value="KCNH_animal-type"/>
</dbReference>
<evidence type="ECO:0000256" key="6">
    <source>
        <dbReference type="ARBA" id="ARBA00022882"/>
    </source>
</evidence>
<dbReference type="OrthoDB" id="421226at2759"/>
<dbReference type="PRINTS" id="PR01463">
    <property type="entry name" value="EAGCHANLFMLY"/>
</dbReference>
<dbReference type="Gene3D" id="1.10.287.70">
    <property type="match status" value="1"/>
</dbReference>
<dbReference type="AlphaFoldDB" id="A0A0M0JB06"/>
<keyword evidence="7" id="KW-0630">Potassium</keyword>
<name>A0A0M0JB06_9EUKA</name>
<dbReference type="InterPro" id="IPR018490">
    <property type="entry name" value="cNMP-bd_dom_sf"/>
</dbReference>
<evidence type="ECO:0000256" key="2">
    <source>
        <dbReference type="ARBA" id="ARBA00022448"/>
    </source>
</evidence>
<dbReference type="InterPro" id="IPR003938">
    <property type="entry name" value="K_chnl_volt-dep_EAG/ELK/ERG"/>
</dbReference>
<dbReference type="InterPro" id="IPR000595">
    <property type="entry name" value="cNMP-bd_dom"/>
</dbReference>
<evidence type="ECO:0000256" key="11">
    <source>
        <dbReference type="ARBA" id="ARBA00023303"/>
    </source>
</evidence>
<dbReference type="PROSITE" id="PS50004">
    <property type="entry name" value="C2"/>
    <property type="match status" value="1"/>
</dbReference>
<dbReference type="PROSITE" id="PS50042">
    <property type="entry name" value="CNMP_BINDING_3"/>
    <property type="match status" value="1"/>
</dbReference>
<keyword evidence="11" id="KW-0407">Ion channel</keyword>
<dbReference type="InterPro" id="IPR000008">
    <property type="entry name" value="C2_dom"/>
</dbReference>
<dbReference type="SUPFAM" id="SSF51206">
    <property type="entry name" value="cAMP-binding domain-like"/>
    <property type="match status" value="1"/>
</dbReference>
<dbReference type="PANTHER" id="PTHR10217:SF435">
    <property type="entry name" value="POTASSIUM VOLTAGE-GATED CHANNEL PROTEIN EAG"/>
    <property type="match status" value="1"/>
</dbReference>
<accession>A0A0M0JB06</accession>
<feature type="domain" description="Cyclic nucleotide-binding" evidence="14">
    <location>
        <begin position="595"/>
        <end position="699"/>
    </location>
</feature>
<feature type="domain" description="C2" evidence="13">
    <location>
        <begin position="1"/>
        <end position="120"/>
    </location>
</feature>
<keyword evidence="2" id="KW-0813">Transport</keyword>
<dbReference type="Gene3D" id="2.60.40.150">
    <property type="entry name" value="C2 domain"/>
    <property type="match status" value="1"/>
</dbReference>
<evidence type="ECO:0000259" key="13">
    <source>
        <dbReference type="PROSITE" id="PS50004"/>
    </source>
</evidence>
<organism evidence="15 16">
    <name type="scientific">Chrysochromulina tobinii</name>
    <dbReference type="NCBI Taxonomy" id="1460289"/>
    <lineage>
        <taxon>Eukaryota</taxon>
        <taxon>Haptista</taxon>
        <taxon>Haptophyta</taxon>
        <taxon>Prymnesiophyceae</taxon>
        <taxon>Prymnesiales</taxon>
        <taxon>Chrysochromulinaceae</taxon>
        <taxon>Chrysochromulina</taxon>
    </lineage>
</organism>
<dbReference type="InterPro" id="IPR014710">
    <property type="entry name" value="RmlC-like_jellyroll"/>
</dbReference>
<evidence type="ECO:0000259" key="14">
    <source>
        <dbReference type="PROSITE" id="PS50042"/>
    </source>
</evidence>
<dbReference type="EMBL" id="JWZX01003158">
    <property type="protein sequence ID" value="KOO23779.1"/>
    <property type="molecule type" value="Genomic_DNA"/>
</dbReference>
<dbReference type="GO" id="GO:0034702">
    <property type="term" value="C:monoatomic ion channel complex"/>
    <property type="evidence" value="ECO:0007669"/>
    <property type="project" value="UniProtKB-KW"/>
</dbReference>
<feature type="region of interest" description="Disordered" evidence="12">
    <location>
        <begin position="144"/>
        <end position="166"/>
    </location>
</feature>
<evidence type="ECO:0000256" key="7">
    <source>
        <dbReference type="ARBA" id="ARBA00022958"/>
    </source>
</evidence>
<dbReference type="SUPFAM" id="SSF49562">
    <property type="entry name" value="C2 domain (Calcium/lipid-binding domain, CaLB)"/>
    <property type="match status" value="1"/>
</dbReference>
<dbReference type="GO" id="GO:0042391">
    <property type="term" value="P:regulation of membrane potential"/>
    <property type="evidence" value="ECO:0007669"/>
    <property type="project" value="TreeGrafter"/>
</dbReference>
<dbReference type="CDD" id="cd00030">
    <property type="entry name" value="C2"/>
    <property type="match status" value="1"/>
</dbReference>
<dbReference type="InterPro" id="IPR035892">
    <property type="entry name" value="C2_domain_sf"/>
</dbReference>
<keyword evidence="16" id="KW-1185">Reference proteome</keyword>
<dbReference type="Pfam" id="PF00168">
    <property type="entry name" value="C2"/>
    <property type="match status" value="1"/>
</dbReference>
<keyword evidence="9" id="KW-0406">Ion transport</keyword>
<keyword evidence="5" id="KW-0631">Potassium channel</keyword>
<dbReference type="PANTHER" id="PTHR10217">
    <property type="entry name" value="VOLTAGE AND LIGAND GATED POTASSIUM CHANNEL"/>
    <property type="match status" value="1"/>
</dbReference>
<evidence type="ECO:0000256" key="8">
    <source>
        <dbReference type="ARBA" id="ARBA00022989"/>
    </source>
</evidence>
<comment type="subcellular location">
    <subcellularLocation>
        <location evidence="1">Membrane</location>
        <topology evidence="1">Multi-pass membrane protein</topology>
    </subcellularLocation>
</comment>
<evidence type="ECO:0000313" key="16">
    <source>
        <dbReference type="Proteomes" id="UP000037460"/>
    </source>
</evidence>
<evidence type="ECO:0000256" key="1">
    <source>
        <dbReference type="ARBA" id="ARBA00004141"/>
    </source>
</evidence>
<keyword evidence="10" id="KW-0472">Membrane</keyword>
<gene>
    <name evidence="15" type="ORF">Ctob_000862</name>
</gene>
<feature type="compositionally biased region" description="Basic residues" evidence="12">
    <location>
        <begin position="151"/>
        <end position="160"/>
    </location>
</feature>
<proteinExistence type="predicted"/>
<dbReference type="GO" id="GO:0005249">
    <property type="term" value="F:voltage-gated potassium channel activity"/>
    <property type="evidence" value="ECO:0007669"/>
    <property type="project" value="InterPro"/>
</dbReference>